<protein>
    <recommendedName>
        <fullName evidence="5">Cleavage and polyadenylation specificity factor subunit 5</fullName>
    </recommendedName>
</protein>
<dbReference type="GO" id="GO:0005849">
    <property type="term" value="C:mRNA cleavage factor complex"/>
    <property type="evidence" value="ECO:0007669"/>
    <property type="project" value="UniProtKB-UniRule"/>
</dbReference>
<keyword evidence="4 5" id="KW-0539">Nucleus</keyword>
<comment type="similarity">
    <text evidence="1 5">Belongs to the Nudix hydrolase family. CPSF5 subfamily.</text>
</comment>
<dbReference type="PANTHER" id="PTHR13047">
    <property type="entry name" value="PRE-MRNA CLEAVAGE FACTOR IM, 25KD SUBUNIT"/>
    <property type="match status" value="1"/>
</dbReference>
<evidence type="ECO:0000256" key="5">
    <source>
        <dbReference type="PIRNR" id="PIRNR017888"/>
    </source>
</evidence>
<dbReference type="EMBL" id="CP017558">
    <property type="protein sequence ID" value="AOW07175.1"/>
    <property type="molecule type" value="Genomic_DNA"/>
</dbReference>
<reference evidence="6 7" key="1">
    <citation type="journal article" date="2016" name="PLoS ONE">
        <title>Sequence Assembly of Yarrowia lipolytica Strain W29/CLIB89 Shows Transposable Element Diversity.</title>
        <authorList>
            <person name="Magnan C."/>
            <person name="Yu J."/>
            <person name="Chang I."/>
            <person name="Jahn E."/>
            <person name="Kanomata Y."/>
            <person name="Wu J."/>
            <person name="Zeller M."/>
            <person name="Oakes M."/>
            <person name="Baldi P."/>
            <person name="Sandmeyer S."/>
        </authorList>
    </citation>
    <scope>NUCLEOTIDE SEQUENCE [LARGE SCALE GENOMIC DNA]</scope>
    <source>
        <strain evidence="7">CLIB89(W29)</strain>
    </source>
</reference>
<evidence type="ECO:0000256" key="1">
    <source>
        <dbReference type="ARBA" id="ARBA00009710"/>
    </source>
</evidence>
<dbReference type="VEuPathDB" id="FungiDB:YALI1_F19218g"/>
<organism evidence="6 7">
    <name type="scientific">Yarrowia lipolytica</name>
    <name type="common">Candida lipolytica</name>
    <dbReference type="NCBI Taxonomy" id="4952"/>
    <lineage>
        <taxon>Eukaryota</taxon>
        <taxon>Fungi</taxon>
        <taxon>Dikarya</taxon>
        <taxon>Ascomycota</taxon>
        <taxon>Saccharomycotina</taxon>
        <taxon>Dipodascomycetes</taxon>
        <taxon>Dipodascales</taxon>
        <taxon>Dipodascales incertae sedis</taxon>
        <taxon>Yarrowia</taxon>
    </lineage>
</organism>
<dbReference type="PIRSF" id="PIRSF017888">
    <property type="entry name" value="CPSF-25"/>
    <property type="match status" value="1"/>
</dbReference>
<dbReference type="Proteomes" id="UP000182444">
    <property type="component" value="Chromosome 1F"/>
</dbReference>
<name>A0A1D8NNF0_YARLL</name>
<evidence type="ECO:0000256" key="3">
    <source>
        <dbReference type="ARBA" id="ARBA00022884"/>
    </source>
</evidence>
<dbReference type="Gene3D" id="3.90.79.10">
    <property type="entry name" value="Nucleoside Triphosphate Pyrophosphohydrolase"/>
    <property type="match status" value="1"/>
</dbReference>
<comment type="function">
    <text evidence="5">Component of the cleavage factor Im (CFIm) complex that functions as an activator of the pre-mRNA 3'-end cleavage and polyadenylation processing required for the maturation of pre-mRNA into functional mRNAs. CFIm contributes to the recruitment of multiprotein complexes on specific sequences on the pre-mRNA 3'-end, so called cleavage and polyadenylation signals (pA signals). Most pre-mRNAs contain multiple pA signals, resulting in alternative cleavage and polyadenylation (APA) producing mRNAs with variable 3'-end formation. The CFIm complex acts as a key regulator of cleavage and polyadenylation site choice during APA through its binding to 5'-UGUA-3' elements localized in the 3'-untranslated region (UTR) for a huge number of pre-mRNAs.</text>
</comment>
<dbReference type="CDD" id="cd18871">
    <property type="entry name" value="NUDIX_Cfim25_Nudt21"/>
    <property type="match status" value="1"/>
</dbReference>
<proteinExistence type="inferred from homology"/>
<dbReference type="GO" id="GO:0003729">
    <property type="term" value="F:mRNA binding"/>
    <property type="evidence" value="ECO:0007669"/>
    <property type="project" value="UniProtKB-UniRule"/>
</dbReference>
<dbReference type="eggNOG" id="KOG1689">
    <property type="taxonomic scope" value="Eukaryota"/>
</dbReference>
<evidence type="ECO:0000256" key="4">
    <source>
        <dbReference type="ARBA" id="ARBA00023242"/>
    </source>
</evidence>
<evidence type="ECO:0000313" key="7">
    <source>
        <dbReference type="Proteomes" id="UP000182444"/>
    </source>
</evidence>
<sequence length="272" mass="31260">MHGAKLQVRGSSNKPPHSFFHAMTTIPQSSRKTTLIPPPTQDFAARQQTIRLYPSSNYVFATKDAQVERDVSVQARMQRLKSMYDESGMLRYVEGVFLCHEFGTPYVFLLQLPNNFFKLPGEYLDPDEEDEEGGLLRKLADRLSPENGEDQENSKSWKVLDCLAQWWRPNFEVFMYPFLPPHISRPKECKKTFLISLPEKIAFFVPSNMTFLAVPLFELYDNPARYGPQLCALPHYLSRYNFECVDKNGVVVSQFPGSAPYQQKDGESKLQA</sequence>
<comment type="subcellular location">
    <subcellularLocation>
        <location evidence="5">Nucleus</location>
    </subcellularLocation>
    <subcellularLocation>
        <location evidence="5">Cytoplasm</location>
    </subcellularLocation>
</comment>
<dbReference type="RefSeq" id="XP_505412.3">
    <property type="nucleotide sequence ID" value="XM_505412.3"/>
</dbReference>
<evidence type="ECO:0000256" key="2">
    <source>
        <dbReference type="ARBA" id="ARBA00022664"/>
    </source>
</evidence>
<keyword evidence="5" id="KW-0963">Cytoplasm</keyword>
<dbReference type="AlphaFoldDB" id="A0A1D8NNF0"/>
<accession>A0A1D8NNF0</accession>
<evidence type="ECO:0000313" key="6">
    <source>
        <dbReference type="EMBL" id="AOW07175.1"/>
    </source>
</evidence>
<dbReference type="GeneID" id="2908357"/>
<dbReference type="InterPro" id="IPR016706">
    <property type="entry name" value="Cleav_polyA_spec_factor_su5"/>
</dbReference>
<dbReference type="GO" id="GO:0031124">
    <property type="term" value="P:mRNA 3'-end processing"/>
    <property type="evidence" value="ECO:0007669"/>
    <property type="project" value="InterPro"/>
</dbReference>
<comment type="subunit">
    <text evidence="5">Homodimer (via N- and C-terminus); binds RNA as homodimer. Component of the cleavage factor Im (CFIm) complex.</text>
</comment>
<dbReference type="Pfam" id="PF13869">
    <property type="entry name" value="NUDIX_2"/>
    <property type="match status" value="1"/>
</dbReference>
<dbReference type="VEuPathDB" id="FungiDB:YALI0_F14421g"/>
<keyword evidence="2 5" id="KW-0507">mRNA processing</keyword>
<keyword evidence="3 5" id="KW-0694">RNA-binding</keyword>
<dbReference type="GO" id="GO:0005737">
    <property type="term" value="C:cytoplasm"/>
    <property type="evidence" value="ECO:0007669"/>
    <property type="project" value="UniProtKB-SubCell"/>
</dbReference>
<gene>
    <name evidence="6" type="ORF">YALI1_F19218g</name>
</gene>
<dbReference type="KEGG" id="yli:2908357"/>
<dbReference type="FunFam" id="3.90.79.10:FF:000020">
    <property type="entry name" value="Pre-mRNA cleavage factor Im subunit 2"/>
    <property type="match status" value="1"/>
</dbReference>